<evidence type="ECO:0000313" key="2">
    <source>
        <dbReference type="Proteomes" id="UP000002497"/>
    </source>
</evidence>
<accession>E9D074</accession>
<proteinExistence type="predicted"/>
<name>E9D074_COCPS</name>
<sequence length="106" mass="11647">MDWLRVTQGVHQADGFMDCDMYIHQRTGAKGGSTILNHQEPRTETLGTGSQSFRRGGIGSLICVSGCWVVMPGQKYIDQQPPSRKLSMGPFDNLLLQGARPAVREA</sequence>
<dbReference type="Proteomes" id="UP000002497">
    <property type="component" value="Unassembled WGS sequence"/>
</dbReference>
<dbReference type="EMBL" id="GL636489">
    <property type="protein sequence ID" value="EFW20327.1"/>
    <property type="molecule type" value="Genomic_DNA"/>
</dbReference>
<dbReference type="AlphaFoldDB" id="E9D074"/>
<dbReference type="VEuPathDB" id="FungiDB:CPSG_03502"/>
<evidence type="ECO:0000313" key="1">
    <source>
        <dbReference type="EMBL" id="EFW20327.1"/>
    </source>
</evidence>
<protein>
    <submittedName>
        <fullName evidence="1">Predicted protein</fullName>
    </submittedName>
</protein>
<reference evidence="2" key="2">
    <citation type="submission" date="2010-03" db="EMBL/GenBank/DDBJ databases">
        <title>The genome sequence of Coccidioides posadasii strain Silveira.</title>
        <authorList>
            <consortium name="The Broad Institute Genome Sequencing Center for Infectious Disease"/>
            <person name="Neafsey D."/>
            <person name="Orbach M."/>
            <person name="Henn M.R."/>
            <person name="Cole G.T."/>
            <person name="Galgiani J."/>
            <person name="Gardner M.J."/>
            <person name="Kirkland T.N."/>
            <person name="Taylor J.W."/>
            <person name="Young S.K."/>
            <person name="Zeng Q."/>
            <person name="Koehrsen M."/>
            <person name="Alvarado L."/>
            <person name="Berlin A."/>
            <person name="Borenstein D."/>
            <person name="Chapman S.B."/>
            <person name="Chen Z."/>
            <person name="Engels R."/>
            <person name="Freedman E."/>
            <person name="Gellesch M."/>
            <person name="Goldberg J."/>
            <person name="Griggs A."/>
            <person name="Gujja S."/>
            <person name="Heilman E."/>
            <person name="Heiman D."/>
            <person name="Howarth C."/>
            <person name="Jen D."/>
            <person name="Larson L."/>
            <person name="Mehta T."/>
            <person name="Neiman D."/>
            <person name="Park D."/>
            <person name="Pearson M."/>
            <person name="Richards J."/>
            <person name="Roberts A."/>
            <person name="Saif S."/>
            <person name="Shea T."/>
            <person name="Shenoy N."/>
            <person name="Sisk P."/>
            <person name="Stolte C."/>
            <person name="Sykes S."/>
            <person name="Walk T."/>
            <person name="White J."/>
            <person name="Yandava C."/>
            <person name="Haas B."/>
            <person name="Nusbaum C."/>
            <person name="Birren B."/>
        </authorList>
    </citation>
    <scope>NUCLEOTIDE SEQUENCE [LARGE SCALE GENOMIC DNA]</scope>
    <source>
        <strain evidence="2">RMSCC 757 / Silveira</strain>
    </source>
</reference>
<dbReference type="HOGENOM" id="CLU_2223044_0_0_1"/>
<keyword evidence="2" id="KW-1185">Reference proteome</keyword>
<organism evidence="2">
    <name type="scientific">Coccidioides posadasii (strain RMSCC 757 / Silveira)</name>
    <name type="common">Valley fever fungus</name>
    <dbReference type="NCBI Taxonomy" id="443226"/>
    <lineage>
        <taxon>Eukaryota</taxon>
        <taxon>Fungi</taxon>
        <taxon>Dikarya</taxon>
        <taxon>Ascomycota</taxon>
        <taxon>Pezizomycotina</taxon>
        <taxon>Eurotiomycetes</taxon>
        <taxon>Eurotiomycetidae</taxon>
        <taxon>Onygenales</taxon>
        <taxon>Onygenaceae</taxon>
        <taxon>Coccidioides</taxon>
    </lineage>
</organism>
<gene>
    <name evidence="1" type="ORF">CPSG_03502</name>
</gene>
<reference evidence="2" key="1">
    <citation type="journal article" date="2010" name="Genome Res.">
        <title>Population genomic sequencing of Coccidioides fungi reveals recent hybridization and transposon control.</title>
        <authorList>
            <person name="Neafsey D.E."/>
            <person name="Barker B.M."/>
            <person name="Sharpton T.J."/>
            <person name="Stajich J.E."/>
            <person name="Park D.J."/>
            <person name="Whiston E."/>
            <person name="Hung C.-Y."/>
            <person name="McMahan C."/>
            <person name="White J."/>
            <person name="Sykes S."/>
            <person name="Heiman D."/>
            <person name="Young S."/>
            <person name="Zeng Q."/>
            <person name="Abouelleil A."/>
            <person name="Aftuck L."/>
            <person name="Bessette D."/>
            <person name="Brown A."/>
            <person name="FitzGerald M."/>
            <person name="Lui A."/>
            <person name="Macdonald J.P."/>
            <person name="Priest M."/>
            <person name="Orbach M.J."/>
            <person name="Galgiani J.N."/>
            <person name="Kirkland T.N."/>
            <person name="Cole G.T."/>
            <person name="Birren B.W."/>
            <person name="Henn M.R."/>
            <person name="Taylor J.W."/>
            <person name="Rounsley S.D."/>
        </authorList>
    </citation>
    <scope>NUCLEOTIDE SEQUENCE [LARGE SCALE GENOMIC DNA]</scope>
    <source>
        <strain evidence="2">RMSCC 757 / Silveira</strain>
    </source>
</reference>